<dbReference type="GO" id="GO:0009100">
    <property type="term" value="P:glycoprotein metabolic process"/>
    <property type="evidence" value="ECO:0007669"/>
    <property type="project" value="UniProtKB-ARBA"/>
</dbReference>
<proteinExistence type="predicted"/>
<keyword evidence="3" id="KW-1133">Transmembrane helix</keyword>
<evidence type="ECO:0000313" key="7">
    <source>
        <dbReference type="EMBL" id="CAD7277885.1"/>
    </source>
</evidence>
<name>A0A7R9GCU8_9CRUS</name>
<evidence type="ECO:0000256" key="5">
    <source>
        <dbReference type="SAM" id="SignalP"/>
    </source>
</evidence>
<dbReference type="Proteomes" id="UP000678499">
    <property type="component" value="Unassembled WGS sequence"/>
</dbReference>
<dbReference type="GO" id="GO:0016020">
    <property type="term" value="C:membrane"/>
    <property type="evidence" value="ECO:0007669"/>
    <property type="project" value="UniProtKB-SubCell"/>
</dbReference>
<evidence type="ECO:0000256" key="1">
    <source>
        <dbReference type="ARBA" id="ARBA00004167"/>
    </source>
</evidence>
<dbReference type="Pfam" id="PF04991">
    <property type="entry name" value="LicD"/>
    <property type="match status" value="1"/>
</dbReference>
<comment type="subcellular location">
    <subcellularLocation>
        <location evidence="1">Membrane</location>
        <topology evidence="1">Single-pass membrane protein</topology>
    </subcellularLocation>
</comment>
<accession>A0A7R9GCU8</accession>
<evidence type="ECO:0000313" key="8">
    <source>
        <dbReference type="Proteomes" id="UP000678499"/>
    </source>
</evidence>
<dbReference type="PANTHER" id="PTHR15407">
    <property type="entry name" value="FUKUTIN-RELATED"/>
    <property type="match status" value="1"/>
</dbReference>
<keyword evidence="5" id="KW-0732">Signal</keyword>
<sequence length="420" mass="47919">MHCCFKNGILGALAVSICAVAVNFSLNGFGSTNKPCQPMDQGCDLQLLRKISILIPPSGRSLPPYYNISESQLFFITQNHSQEFVDGIQGMCNECCCSVRLLKNDRVPQSVNDNGEFPDVRRKYVSHLIITSTSKDQKWMSVVIAFVTWRANAKYFWVPGISPEETGTELLGNLRNDSVVLIRNGTFDWRLESADRRDYLTPLFIPCDNAIRKEFANKYPSSLTTGSAGDLIRHKVKKMLFRAKLALDTLGVPFWLSSGTCLGFFRQCDVIPYTDDVDIGVFASDYNEDIVNEMERAGFTPLHRFGVLNDSLQLSFMHTWFKLDIFFFYDEGDIFWNGGTDLSTGEKFKYPFPKFKLCWTEFLDLLVRVPCPLEPYIQANYGPSWFHPVMQWDWKASASNVMSNGFWRAEDEAIQLFTNH</sequence>
<keyword evidence="2" id="KW-0812">Transmembrane</keyword>
<feature type="signal peptide" evidence="5">
    <location>
        <begin position="1"/>
        <end position="19"/>
    </location>
</feature>
<dbReference type="PANTHER" id="PTHR15407:SF28">
    <property type="entry name" value="RIBITOL-5-PHOSPHATE TRANSFERASE FKTN"/>
    <property type="match status" value="1"/>
</dbReference>
<dbReference type="EMBL" id="OA883085">
    <property type="protein sequence ID" value="CAD7277885.1"/>
    <property type="molecule type" value="Genomic_DNA"/>
</dbReference>
<organism evidence="7">
    <name type="scientific">Notodromas monacha</name>
    <dbReference type="NCBI Taxonomy" id="399045"/>
    <lineage>
        <taxon>Eukaryota</taxon>
        <taxon>Metazoa</taxon>
        <taxon>Ecdysozoa</taxon>
        <taxon>Arthropoda</taxon>
        <taxon>Crustacea</taxon>
        <taxon>Oligostraca</taxon>
        <taxon>Ostracoda</taxon>
        <taxon>Podocopa</taxon>
        <taxon>Podocopida</taxon>
        <taxon>Cypridocopina</taxon>
        <taxon>Cypridoidea</taxon>
        <taxon>Cyprididae</taxon>
        <taxon>Notodromas</taxon>
    </lineage>
</organism>
<evidence type="ECO:0000256" key="3">
    <source>
        <dbReference type="ARBA" id="ARBA00022989"/>
    </source>
</evidence>
<gene>
    <name evidence="7" type="ORF">NMOB1V02_LOCUS5604</name>
</gene>
<dbReference type="InterPro" id="IPR009644">
    <property type="entry name" value="FKTN/MNN4/W02B3.4-1"/>
</dbReference>
<keyword evidence="8" id="KW-1185">Reference proteome</keyword>
<evidence type="ECO:0000259" key="6">
    <source>
        <dbReference type="Pfam" id="PF04991"/>
    </source>
</evidence>
<keyword evidence="4" id="KW-0472">Membrane</keyword>
<protein>
    <recommendedName>
        <fullName evidence="6">LicD/FKTN/FKRP nucleotidyltransferase domain-containing protein</fullName>
    </recommendedName>
</protein>
<dbReference type="OrthoDB" id="444255at2759"/>
<feature type="chain" id="PRO_5036210774" description="LicD/FKTN/FKRP nucleotidyltransferase domain-containing protein" evidence="5">
    <location>
        <begin position="20"/>
        <end position="420"/>
    </location>
</feature>
<dbReference type="EMBL" id="CAJPEX010001048">
    <property type="protein sequence ID" value="CAG0918037.1"/>
    <property type="molecule type" value="Genomic_DNA"/>
</dbReference>
<evidence type="ECO:0000256" key="2">
    <source>
        <dbReference type="ARBA" id="ARBA00022692"/>
    </source>
</evidence>
<dbReference type="InterPro" id="IPR007074">
    <property type="entry name" value="LicD/FKTN/FKRP_NTP_transf"/>
</dbReference>
<reference evidence="7" key="1">
    <citation type="submission" date="2020-11" db="EMBL/GenBank/DDBJ databases">
        <authorList>
            <person name="Tran Van P."/>
        </authorList>
    </citation>
    <scope>NUCLEOTIDE SEQUENCE</scope>
</reference>
<dbReference type="AlphaFoldDB" id="A0A7R9GCU8"/>
<evidence type="ECO:0000256" key="4">
    <source>
        <dbReference type="ARBA" id="ARBA00023136"/>
    </source>
</evidence>
<feature type="domain" description="LicD/FKTN/FKRP nucleotidyltransferase" evidence="6">
    <location>
        <begin position="251"/>
        <end position="287"/>
    </location>
</feature>